<dbReference type="EMBL" id="VZBT01000068">
    <property type="protein sequence ID" value="MQO04214.1"/>
    <property type="molecule type" value="Genomic_DNA"/>
</dbReference>
<dbReference type="EMBL" id="VZAZ01000009">
    <property type="protein sequence ID" value="MQO54593.1"/>
    <property type="molecule type" value="Genomic_DNA"/>
</dbReference>
<sequence>MDKIRNMHNVALGIIIGLFLGGIFQARPKFEWNLGVKQPVSPQWNINKIKSAIIKEKSIKDYELLKELSGGHLKKEDIFYGLLMNEYHPNDTIYKDLRNVLVEIYNIPPKDTITLMWVKKLDEMYKNNK</sequence>
<dbReference type="EMBL" id="QRVA01000002">
    <property type="protein sequence ID" value="RGS19522.1"/>
    <property type="molecule type" value="Genomic_DNA"/>
</dbReference>
<evidence type="ECO:0000313" key="2">
    <source>
        <dbReference type="EMBL" id="MQO04214.1"/>
    </source>
</evidence>
<dbReference type="RefSeq" id="WP_117586606.1">
    <property type="nucleotide sequence ID" value="NZ_DAWDQD010000012.1"/>
</dbReference>
<dbReference type="Proteomes" id="UP001208620">
    <property type="component" value="Unassembled WGS sequence"/>
</dbReference>
<accession>A0A3E5E6N0</accession>
<dbReference type="AlphaFoldDB" id="A0A3E5E6N0"/>
<comment type="caution">
    <text evidence="4">The sequence shown here is derived from an EMBL/GenBank/DDBJ whole genome shotgun (WGS) entry which is preliminary data.</text>
</comment>
<reference evidence="1" key="3">
    <citation type="submission" date="2022-11" db="EMBL/GenBank/DDBJ databases">
        <title>Genomic repertoires linked with pathogenic potency of arthritogenic Prevotella copri isolated from the gut of rheumatoid arthritis patients.</title>
        <authorList>
            <person name="Nii T."/>
            <person name="Maeda Y."/>
            <person name="Motooka D."/>
            <person name="Naito M."/>
            <person name="Matsumoto Y."/>
            <person name="Ogawa T."/>
            <person name="Oguro-Igashira E."/>
            <person name="Kishikawa T."/>
            <person name="Yamashita M."/>
            <person name="Koizumi S."/>
            <person name="Kurakawa T."/>
            <person name="Okumura R."/>
            <person name="Kayama H."/>
            <person name="Murakami M."/>
            <person name="Sakaguchi T."/>
            <person name="Das B."/>
            <person name="Nakamura S."/>
            <person name="Okada Y."/>
            <person name="Kumanogoh A."/>
            <person name="Takeda K."/>
        </authorList>
    </citation>
    <scope>NUCLEOTIDE SEQUENCE</scope>
    <source>
        <strain evidence="1">H105_2-2</strain>
    </source>
</reference>
<organism evidence="4 5">
    <name type="scientific">Segatella copri</name>
    <dbReference type="NCBI Taxonomy" id="165179"/>
    <lineage>
        <taxon>Bacteria</taxon>
        <taxon>Pseudomonadati</taxon>
        <taxon>Bacteroidota</taxon>
        <taxon>Bacteroidia</taxon>
        <taxon>Bacteroidales</taxon>
        <taxon>Prevotellaceae</taxon>
        <taxon>Segatella</taxon>
    </lineage>
</organism>
<dbReference type="EMBL" id="JAPDVD010000001">
    <property type="protein sequence ID" value="MCW4137788.1"/>
    <property type="molecule type" value="Genomic_DNA"/>
</dbReference>
<reference evidence="6 7" key="2">
    <citation type="submission" date="2019-09" db="EMBL/GenBank/DDBJ databases">
        <title>Distinct polysaccharide growth profiles of human intestinal Prevotella copri isolates.</title>
        <authorList>
            <person name="Fehlner-Peach H."/>
            <person name="Magnabosco C."/>
            <person name="Raghavan V."/>
            <person name="Scher J.U."/>
            <person name="Tett A."/>
            <person name="Cox L.M."/>
            <person name="Gottsegen C."/>
            <person name="Watters A."/>
            <person name="Wiltshire- Gordon J.D."/>
            <person name="Segata N."/>
            <person name="Bonneau R."/>
            <person name="Littman D.R."/>
        </authorList>
    </citation>
    <scope>NUCLEOTIDE SEQUENCE [LARGE SCALE GENOMIC DNA]</scope>
    <source>
        <strain evidence="3 6">BVe41219</strain>
        <strain evidence="2">IAK279</strain>
        <strain evidence="7">iAK279</strain>
    </source>
</reference>
<evidence type="ECO:0000313" key="5">
    <source>
        <dbReference type="Proteomes" id="UP000283872"/>
    </source>
</evidence>
<name>A0A3E5E6N0_9BACT</name>
<dbReference type="Proteomes" id="UP000283872">
    <property type="component" value="Unassembled WGS sequence"/>
</dbReference>
<proteinExistence type="predicted"/>
<evidence type="ECO:0000313" key="6">
    <source>
        <dbReference type="Proteomes" id="UP000358159"/>
    </source>
</evidence>
<protein>
    <submittedName>
        <fullName evidence="4">Uncharacterized protein</fullName>
    </submittedName>
</protein>
<reference evidence="4 5" key="1">
    <citation type="submission" date="2018-08" db="EMBL/GenBank/DDBJ databases">
        <title>A genome reference for cultivated species of the human gut microbiota.</title>
        <authorList>
            <person name="Zou Y."/>
            <person name="Xue W."/>
            <person name="Luo G."/>
        </authorList>
    </citation>
    <scope>NUCLEOTIDE SEQUENCE [LARGE SCALE GENOMIC DNA]</scope>
    <source>
        <strain evidence="4 5">AF24-12</strain>
    </source>
</reference>
<evidence type="ECO:0000313" key="4">
    <source>
        <dbReference type="EMBL" id="RGS19522.1"/>
    </source>
</evidence>
<gene>
    <name evidence="4" type="ORF">DWY11_01900</name>
    <name evidence="3" type="ORF">F7D42_02480</name>
    <name evidence="2" type="ORF">F7D62_08860</name>
    <name evidence="1" type="ORF">ONT01_08375</name>
</gene>
<dbReference type="Proteomes" id="UP000358159">
    <property type="component" value="Unassembled WGS sequence"/>
</dbReference>
<dbReference type="Proteomes" id="UP000390763">
    <property type="component" value="Unassembled WGS sequence"/>
</dbReference>
<evidence type="ECO:0000313" key="1">
    <source>
        <dbReference type="EMBL" id="MCW4137788.1"/>
    </source>
</evidence>
<evidence type="ECO:0000313" key="3">
    <source>
        <dbReference type="EMBL" id="MQO54593.1"/>
    </source>
</evidence>
<evidence type="ECO:0000313" key="7">
    <source>
        <dbReference type="Proteomes" id="UP000390763"/>
    </source>
</evidence>